<organism evidence="9 10">
    <name type="scientific">Candidatus Amesbacteria bacterium GW2011_GWA2_47_11</name>
    <dbReference type="NCBI Taxonomy" id="1618357"/>
    <lineage>
        <taxon>Bacteria</taxon>
        <taxon>Candidatus Amesiibacteriota</taxon>
    </lineage>
</organism>
<dbReference type="Proteomes" id="UP000034607">
    <property type="component" value="Unassembled WGS sequence"/>
</dbReference>
<dbReference type="EMBL" id="LCNM01000003">
    <property type="protein sequence ID" value="KKU56793.1"/>
    <property type="molecule type" value="Genomic_DNA"/>
</dbReference>
<dbReference type="GO" id="GO:0016758">
    <property type="term" value="F:hexosyltransferase activity"/>
    <property type="evidence" value="ECO:0007669"/>
    <property type="project" value="InterPro"/>
</dbReference>
<keyword evidence="4 8" id="KW-0812">Transmembrane</keyword>
<evidence type="ECO:0000256" key="5">
    <source>
        <dbReference type="ARBA" id="ARBA00022989"/>
    </source>
</evidence>
<feature type="transmembrane region" description="Helical" evidence="8">
    <location>
        <begin position="107"/>
        <end position="130"/>
    </location>
</feature>
<reference evidence="9 10" key="1">
    <citation type="journal article" date="2015" name="Nature">
        <title>rRNA introns, odd ribosomes, and small enigmatic genomes across a large radiation of phyla.</title>
        <authorList>
            <person name="Brown C.T."/>
            <person name="Hug L.A."/>
            <person name="Thomas B.C."/>
            <person name="Sharon I."/>
            <person name="Castelle C.J."/>
            <person name="Singh A."/>
            <person name="Wilkins M.J."/>
            <person name="Williams K.H."/>
            <person name="Banfield J.F."/>
        </authorList>
    </citation>
    <scope>NUCLEOTIDE SEQUENCE [LARGE SCALE GENOMIC DNA]</scope>
</reference>
<dbReference type="AlphaFoldDB" id="A0A0G1TRL2"/>
<feature type="transmembrane region" description="Helical" evidence="8">
    <location>
        <begin position="12"/>
        <end position="28"/>
    </location>
</feature>
<evidence type="ECO:0000256" key="8">
    <source>
        <dbReference type="SAM" id="Phobius"/>
    </source>
</evidence>
<accession>A0A0G1TRL2</accession>
<dbReference type="InterPro" id="IPR018584">
    <property type="entry name" value="GT87"/>
</dbReference>
<feature type="transmembrane region" description="Helical" evidence="8">
    <location>
        <begin position="70"/>
        <end position="95"/>
    </location>
</feature>
<comment type="subcellular location">
    <subcellularLocation>
        <location evidence="1">Cell membrane</location>
        <topology evidence="1">Multi-pass membrane protein</topology>
    </subcellularLocation>
</comment>
<evidence type="ECO:0000256" key="3">
    <source>
        <dbReference type="ARBA" id="ARBA00022679"/>
    </source>
</evidence>
<evidence type="ECO:0000313" key="9">
    <source>
        <dbReference type="EMBL" id="KKU56793.1"/>
    </source>
</evidence>
<evidence type="ECO:0000256" key="1">
    <source>
        <dbReference type="ARBA" id="ARBA00004651"/>
    </source>
</evidence>
<sequence>MPQLNFPKNSLIYSAVLLRLFFAVFFYHPDLKSQFYHAGFLKEGIVNIYDFLALRRSTLPYSDTFNYPPLTYFALGGWHIAASLITGPGLDLWLSDWSDRHLFNPDLFTYILVLKLPYLLADLLILKLLLTLVDPKFTHRLSLLWLFNPVSLYAVYMIGQFDILPALLTVWSLLLVTKNRLTPAAFVLGLGAALKTYPLLLVPFIIFRSRSPSRMLAVGLSAVSGWLIPMLPFFSTPSFIQSVFQSSLAGRIFTTPYFLVFYLLLLGFSFRDRFRLDLTPEFMGTTLAVLMFSRFHAQWAVWTLPFVMLTQARRPRLNIFASFFALAFFALIFLIPDQYLSVGLFTPLIPYLTTIPPLAAQLPQLPFDLLFRGLLLFSGFWLVLSTFTHASQNS</sequence>
<evidence type="ECO:0000256" key="6">
    <source>
        <dbReference type="ARBA" id="ARBA00023136"/>
    </source>
</evidence>
<evidence type="ECO:0000256" key="2">
    <source>
        <dbReference type="ARBA" id="ARBA00022475"/>
    </source>
</evidence>
<proteinExistence type="inferred from homology"/>
<evidence type="ECO:0000256" key="4">
    <source>
        <dbReference type="ARBA" id="ARBA00022692"/>
    </source>
</evidence>
<comment type="caution">
    <text evidence="9">The sequence shown here is derived from an EMBL/GenBank/DDBJ whole genome shotgun (WGS) entry which is preliminary data.</text>
</comment>
<keyword evidence="2" id="KW-1003">Cell membrane</keyword>
<keyword evidence="6 8" id="KW-0472">Membrane</keyword>
<keyword evidence="5 8" id="KW-1133">Transmembrane helix</keyword>
<evidence type="ECO:0000256" key="7">
    <source>
        <dbReference type="ARBA" id="ARBA00024033"/>
    </source>
</evidence>
<feature type="transmembrane region" description="Helical" evidence="8">
    <location>
        <begin position="317"/>
        <end position="335"/>
    </location>
</feature>
<name>A0A0G1TRL2_9BACT</name>
<feature type="transmembrane region" description="Helical" evidence="8">
    <location>
        <begin position="150"/>
        <end position="174"/>
    </location>
</feature>
<feature type="transmembrane region" description="Helical" evidence="8">
    <location>
        <begin position="248"/>
        <end position="270"/>
    </location>
</feature>
<gene>
    <name evidence="9" type="ORF">UX78_C0003G0069</name>
</gene>
<evidence type="ECO:0008006" key="11">
    <source>
        <dbReference type="Google" id="ProtNLM"/>
    </source>
</evidence>
<keyword evidence="3" id="KW-0808">Transferase</keyword>
<evidence type="ECO:0000313" key="10">
    <source>
        <dbReference type="Proteomes" id="UP000034607"/>
    </source>
</evidence>
<feature type="transmembrane region" description="Helical" evidence="8">
    <location>
        <begin position="213"/>
        <end position="236"/>
    </location>
</feature>
<dbReference type="Pfam" id="PF09594">
    <property type="entry name" value="GT87"/>
    <property type="match status" value="1"/>
</dbReference>
<protein>
    <recommendedName>
        <fullName evidence="11">DUF2029 domain-containing protein</fullName>
    </recommendedName>
</protein>
<feature type="transmembrane region" description="Helical" evidence="8">
    <location>
        <begin position="186"/>
        <end position="207"/>
    </location>
</feature>
<comment type="similarity">
    <text evidence="7">Belongs to the glycosyltransferase 87 family.</text>
</comment>
<feature type="transmembrane region" description="Helical" evidence="8">
    <location>
        <begin position="369"/>
        <end position="390"/>
    </location>
</feature>
<dbReference type="GO" id="GO:0005886">
    <property type="term" value="C:plasma membrane"/>
    <property type="evidence" value="ECO:0007669"/>
    <property type="project" value="UniProtKB-SubCell"/>
</dbReference>